<dbReference type="NCBIfam" id="TIGR03063">
    <property type="entry name" value="srtB_target"/>
    <property type="match status" value="1"/>
</dbReference>
<protein>
    <submittedName>
        <fullName evidence="3">Sortase B protein-sorting domain-containing protein</fullName>
    </submittedName>
</protein>
<keyword evidence="4" id="KW-1185">Reference proteome</keyword>
<keyword evidence="1" id="KW-0472">Membrane</keyword>
<dbReference type="Proteomes" id="UP000526307">
    <property type="component" value="Unassembled WGS sequence"/>
</dbReference>
<dbReference type="AlphaFoldDB" id="A0A7Y8VQT7"/>
<organism evidence="3 4">
    <name type="scientific">Mogibacterium timidum</name>
    <dbReference type="NCBI Taxonomy" id="35519"/>
    <lineage>
        <taxon>Bacteria</taxon>
        <taxon>Bacillati</taxon>
        <taxon>Bacillota</taxon>
        <taxon>Clostridia</taxon>
        <taxon>Peptostreptococcales</taxon>
        <taxon>Anaerovoracaceae</taxon>
        <taxon>Mogibacterium</taxon>
    </lineage>
</organism>
<reference evidence="3 4" key="1">
    <citation type="submission" date="2020-06" db="EMBL/GenBank/DDBJ databases">
        <title>Mogibacterium timidum strain W9173 genomic sequence.</title>
        <authorList>
            <person name="Wade W.G."/>
            <person name="Johnston C.D."/>
            <person name="Chen T."/>
            <person name="Dewhirst F.E."/>
        </authorList>
    </citation>
    <scope>NUCLEOTIDE SEQUENCE [LARGE SCALE GENOMIC DNA]</scope>
    <source>
        <strain evidence="3 4">W9173</strain>
    </source>
</reference>
<keyword evidence="1" id="KW-0812">Transmembrane</keyword>
<dbReference type="EMBL" id="JABXYR010000001">
    <property type="protein sequence ID" value="NWO22921.1"/>
    <property type="molecule type" value="Genomic_DNA"/>
</dbReference>
<name>A0A7Y8VQT7_9FIRM</name>
<keyword evidence="1" id="KW-1133">Transmembrane helix</keyword>
<evidence type="ECO:0000313" key="4">
    <source>
        <dbReference type="Proteomes" id="UP000526307"/>
    </source>
</evidence>
<sequence>MRTLHSYGKSMAVIITFLLALMMLMPPNMAYAASTYTATGTESGADIAAIIAGTKPDASGNPYDSVEFPAGNYKYDLPDPVIISRPVKVKADTGAKVEFKGGSFRAHNNSADITFTGAGSFEMNNLNSYGFFSSNVNAKFNFDHTNFTIDGAKNFGIYAFGGCTMNIKGGSFTVKNCSNTGNEGGIEFDKGKLNVSDGAQLIAENNGNGTFGDIYMNGAMEVTGAKTKVIINESKAGYSGYGMVLAGGGTLKVDAGSVDINTSAAGRGINAGSNATNTIDLVNGAKLNVTAKGGIATSGIRRAKVSVKGGSVLDVKGYSYAFDGSLLEASDRALVTLNGKVMDNASLKVLTGGTNGSTIMGGSVLENYKTSVVNGVVTENPAGNHLDNQPVNTAGEKLMRFDLKNFEISNIDIAADPGNAAHPAYTYRVGKNHGGTAYVWAPAVEVRFWQSKEALDKDEADKMIVSLSTIRGNKLGFVGAKVPEAPKAPAGKVFSHWVNANTGRAFDSNAAFSEQRTNVYPVYKDAPAGGNNSTKKVVKVHKVSPRTGDASMIFLYGGLVVGAVVVLMVLIKIRRRA</sequence>
<comment type="caution">
    <text evidence="3">The sequence shown here is derived from an EMBL/GenBank/DDBJ whole genome shotgun (WGS) entry which is preliminary data.</text>
</comment>
<feature type="chain" id="PRO_5030778778" evidence="2">
    <location>
        <begin position="33"/>
        <end position="577"/>
    </location>
</feature>
<evidence type="ECO:0000313" key="3">
    <source>
        <dbReference type="EMBL" id="NWO22921.1"/>
    </source>
</evidence>
<proteinExistence type="predicted"/>
<keyword evidence="2" id="KW-0732">Signal</keyword>
<feature type="signal peptide" evidence="2">
    <location>
        <begin position="1"/>
        <end position="32"/>
    </location>
</feature>
<dbReference type="RefSeq" id="WP_178978211.1">
    <property type="nucleotide sequence ID" value="NZ_CAUVNY010000013.1"/>
</dbReference>
<evidence type="ECO:0000256" key="2">
    <source>
        <dbReference type="SAM" id="SignalP"/>
    </source>
</evidence>
<evidence type="ECO:0000256" key="1">
    <source>
        <dbReference type="SAM" id="Phobius"/>
    </source>
</evidence>
<accession>A0A7Y8VQT7</accession>
<dbReference type="InterPro" id="IPR017502">
    <property type="entry name" value="Sortase_SrtB_target"/>
</dbReference>
<feature type="transmembrane region" description="Helical" evidence="1">
    <location>
        <begin position="553"/>
        <end position="571"/>
    </location>
</feature>
<gene>
    <name evidence="3" type="ORF">HW270_02350</name>
</gene>